<dbReference type="InterPro" id="IPR003615">
    <property type="entry name" value="HNH_nuc"/>
</dbReference>
<evidence type="ECO:0000313" key="4">
    <source>
        <dbReference type="Proteomes" id="UP000548632"/>
    </source>
</evidence>
<dbReference type="SUPFAM" id="SSF158682">
    <property type="entry name" value="TerB-like"/>
    <property type="match status" value="1"/>
</dbReference>
<proteinExistence type="predicted"/>
<dbReference type="RefSeq" id="WP_182583928.1">
    <property type="nucleotide sequence ID" value="NZ_JABVCQ010000016.1"/>
</dbReference>
<gene>
    <name evidence="3" type="ORF">HUK38_08670</name>
</gene>
<evidence type="ECO:0000313" key="3">
    <source>
        <dbReference type="EMBL" id="MBB1126304.1"/>
    </source>
</evidence>
<dbReference type="PANTHER" id="PTHR32097">
    <property type="entry name" value="CAMP-BINDING PROTEIN 1-RELATED"/>
    <property type="match status" value="1"/>
</dbReference>
<dbReference type="Gene3D" id="2.60.60.30">
    <property type="entry name" value="sav2460 like domains"/>
    <property type="match status" value="1"/>
</dbReference>
<dbReference type="GO" id="GO:0003676">
    <property type="term" value="F:nucleic acid binding"/>
    <property type="evidence" value="ECO:0007669"/>
    <property type="project" value="InterPro"/>
</dbReference>
<dbReference type="PANTHER" id="PTHR32097:SF3">
    <property type="entry name" value="TELLURITE RESISTANCE PROTEIN"/>
    <property type="match status" value="1"/>
</dbReference>
<dbReference type="AlphaFoldDB" id="A0A839HCQ9"/>
<comment type="caution">
    <text evidence="3">The sequence shown here is derived from an EMBL/GenBank/DDBJ whole genome shotgun (WGS) entry which is preliminary data.</text>
</comment>
<protein>
    <submittedName>
        <fullName evidence="3">TerD family protein</fullName>
    </submittedName>
</protein>
<dbReference type="InterPro" id="IPR003325">
    <property type="entry name" value="TerD"/>
</dbReference>
<dbReference type="GO" id="GO:0046690">
    <property type="term" value="P:response to tellurium ion"/>
    <property type="evidence" value="ECO:0007669"/>
    <property type="project" value="UniProtKB-KW"/>
</dbReference>
<evidence type="ECO:0000259" key="2">
    <source>
        <dbReference type="SMART" id="SM00507"/>
    </source>
</evidence>
<keyword evidence="1" id="KW-0778">Tellurium resistance</keyword>
<dbReference type="EMBL" id="JABVCQ010000016">
    <property type="protein sequence ID" value="MBB1126304.1"/>
    <property type="molecule type" value="Genomic_DNA"/>
</dbReference>
<dbReference type="CDD" id="cd00085">
    <property type="entry name" value="HNHc"/>
    <property type="match status" value="1"/>
</dbReference>
<keyword evidence="4" id="KW-1185">Reference proteome</keyword>
<dbReference type="InterPro" id="IPR002711">
    <property type="entry name" value="HNH"/>
</dbReference>
<reference evidence="3 4" key="1">
    <citation type="journal article" date="2020" name="Arch. Microbiol.">
        <title>The genome sequence of the giant phototrophic gammaproteobacterium Thiospirillum jenense gives insight into its physiological properties and phylogenetic relationships.</title>
        <authorList>
            <person name="Imhoff J.F."/>
            <person name="Meyer T.E."/>
            <person name="Kyndt J.A."/>
        </authorList>
    </citation>
    <scope>NUCLEOTIDE SEQUENCE [LARGE SCALE GENOMIC DNA]</scope>
    <source>
        <strain evidence="3 4">DSM 216</strain>
    </source>
</reference>
<dbReference type="SMART" id="SM00507">
    <property type="entry name" value="HNHc"/>
    <property type="match status" value="1"/>
</dbReference>
<dbReference type="GO" id="GO:0008270">
    <property type="term" value="F:zinc ion binding"/>
    <property type="evidence" value="ECO:0007669"/>
    <property type="project" value="InterPro"/>
</dbReference>
<feature type="domain" description="HNH nuclease" evidence="2">
    <location>
        <begin position="474"/>
        <end position="524"/>
    </location>
</feature>
<sequence length="530" mass="59431">MNLLRGQRVNLHDVIPTTQFSIGVAIHAPALTFDYACFGLNAQEQLTDDRYMTFYNQPVTPCGGVSLAASDQLTAPEQVRFLIDLNKLSPQITKLVLTTAIDGAGVMGDITSGQVHCWVNTQAVISFQFQAADFQAERAVMLIELYRKDAHWRIQALGQGFNGGLDALVQYFGGEVATAIDESIAPVTATGNEPTQSLPAGAAHSSPTTCARCQRTFHQDSGHFLQPHQYTRRCSQCDAEVRQLLNQLRQQFIADCQDDILTDAEWQRLHQSVQQARIEWSEFLYFIYDDILEFLERTLTIYAADGVITSDEEASFHQLCQQFNLPTRAIERLLERLAYLKKISDIRQGQLETVTTTLCLESDETCHLEIESAYQKMSARGIIPIAGKLLATNKKLHFLSLEGGWTMLWKNIMRIGQEPPHVVLELSTRQGNGYYRVNDAELTEAVLTTMTKIAKRQLLIPHEDDAVNRHIAQHIKIAVWQRDGGKCVQCGATSYLEFDHIIPFSKGGANTVDNLQLLCRRCNLAKGDRI</sequence>
<name>A0A839HCQ9_9GAMM</name>
<dbReference type="GO" id="GO:0004519">
    <property type="term" value="F:endonuclease activity"/>
    <property type="evidence" value="ECO:0007669"/>
    <property type="project" value="InterPro"/>
</dbReference>
<organism evidence="3 4">
    <name type="scientific">Thiospirillum jenense</name>
    <dbReference type="NCBI Taxonomy" id="1653858"/>
    <lineage>
        <taxon>Bacteria</taxon>
        <taxon>Pseudomonadati</taxon>
        <taxon>Pseudomonadota</taxon>
        <taxon>Gammaproteobacteria</taxon>
        <taxon>Chromatiales</taxon>
        <taxon>Chromatiaceae</taxon>
        <taxon>Thiospirillum</taxon>
    </lineage>
</organism>
<dbReference type="InterPro" id="IPR029024">
    <property type="entry name" value="TerB-like"/>
</dbReference>
<dbReference type="Gene3D" id="1.10.30.50">
    <property type="match status" value="1"/>
</dbReference>
<dbReference type="CDD" id="cd06974">
    <property type="entry name" value="TerD_like"/>
    <property type="match status" value="1"/>
</dbReference>
<evidence type="ECO:0000256" key="1">
    <source>
        <dbReference type="ARBA" id="ARBA00022686"/>
    </source>
</evidence>
<dbReference type="Pfam" id="PF02342">
    <property type="entry name" value="TerD"/>
    <property type="match status" value="1"/>
</dbReference>
<accession>A0A839HCQ9</accession>
<dbReference type="InterPro" id="IPR051324">
    <property type="entry name" value="Stress/Tellurium_Resist"/>
</dbReference>
<dbReference type="Proteomes" id="UP000548632">
    <property type="component" value="Unassembled WGS sequence"/>
</dbReference>
<dbReference type="Pfam" id="PF01844">
    <property type="entry name" value="HNH"/>
    <property type="match status" value="1"/>
</dbReference>